<dbReference type="Proteomes" id="UP000316476">
    <property type="component" value="Unassembled WGS sequence"/>
</dbReference>
<sequence>MQLLDVFWGLRLGMRWGSPTKAFRQSELPSCLVRPIGTDSSFVGE</sequence>
<dbReference type="EMBL" id="SJPZ01000002">
    <property type="protein sequence ID" value="TWU62022.1"/>
    <property type="molecule type" value="Genomic_DNA"/>
</dbReference>
<organism evidence="1 2">
    <name type="scientific">Crateriforma conspicua</name>
    <dbReference type="NCBI Taxonomy" id="2527996"/>
    <lineage>
        <taxon>Bacteria</taxon>
        <taxon>Pseudomonadati</taxon>
        <taxon>Planctomycetota</taxon>
        <taxon>Planctomycetia</taxon>
        <taxon>Planctomycetales</taxon>
        <taxon>Planctomycetaceae</taxon>
        <taxon>Crateriforma</taxon>
    </lineage>
</organism>
<accession>A0A5C6FLL9</accession>
<evidence type="ECO:0000313" key="1">
    <source>
        <dbReference type="EMBL" id="TWU62022.1"/>
    </source>
</evidence>
<dbReference type="AlphaFoldDB" id="A0A5C6FLL9"/>
<reference evidence="1 2" key="1">
    <citation type="submission" date="2019-02" db="EMBL/GenBank/DDBJ databases">
        <title>Deep-cultivation of Planctomycetes and their phenomic and genomic characterization uncovers novel biology.</title>
        <authorList>
            <person name="Wiegand S."/>
            <person name="Jogler M."/>
            <person name="Boedeker C."/>
            <person name="Pinto D."/>
            <person name="Vollmers J."/>
            <person name="Rivas-Marin E."/>
            <person name="Kohn T."/>
            <person name="Peeters S.H."/>
            <person name="Heuer A."/>
            <person name="Rast P."/>
            <person name="Oberbeckmann S."/>
            <person name="Bunk B."/>
            <person name="Jeske O."/>
            <person name="Meyerdierks A."/>
            <person name="Storesund J.E."/>
            <person name="Kallscheuer N."/>
            <person name="Luecker S."/>
            <person name="Lage O.M."/>
            <person name="Pohl T."/>
            <person name="Merkel B.J."/>
            <person name="Hornburger P."/>
            <person name="Mueller R.-W."/>
            <person name="Bruemmer F."/>
            <person name="Labrenz M."/>
            <person name="Spormann A.M."/>
            <person name="Op Den Camp H."/>
            <person name="Overmann J."/>
            <person name="Amann R."/>
            <person name="Jetten M.S.M."/>
            <person name="Mascher T."/>
            <person name="Medema M.H."/>
            <person name="Devos D.P."/>
            <person name="Kaster A.-K."/>
            <person name="Ovreas L."/>
            <person name="Rohde M."/>
            <person name="Galperin M.Y."/>
            <person name="Jogler C."/>
        </authorList>
    </citation>
    <scope>NUCLEOTIDE SEQUENCE [LARGE SCALE GENOMIC DNA]</scope>
    <source>
        <strain evidence="1 2">V7</strain>
    </source>
</reference>
<protein>
    <submittedName>
        <fullName evidence="1">Uncharacterized protein</fullName>
    </submittedName>
</protein>
<proteinExistence type="predicted"/>
<gene>
    <name evidence="1" type="ORF">V7x_37510</name>
</gene>
<comment type="caution">
    <text evidence="1">The sequence shown here is derived from an EMBL/GenBank/DDBJ whole genome shotgun (WGS) entry which is preliminary data.</text>
</comment>
<name>A0A5C6FLL9_9PLAN</name>
<evidence type="ECO:0000313" key="2">
    <source>
        <dbReference type="Proteomes" id="UP000316476"/>
    </source>
</evidence>